<accession>A0A0R3TNL6</accession>
<name>A0A0R3TNL6_RODNA</name>
<gene>
    <name evidence="2" type="ORF">HNAJ_LOCUS8984</name>
</gene>
<protein>
    <submittedName>
        <fullName evidence="4">Transmembrane protein</fullName>
    </submittedName>
</protein>
<dbReference type="AlphaFoldDB" id="A0A0R3TNL6"/>
<proteinExistence type="predicted"/>
<reference evidence="2 3" key="2">
    <citation type="submission" date="2018-11" db="EMBL/GenBank/DDBJ databases">
        <authorList>
            <consortium name="Pathogen Informatics"/>
        </authorList>
    </citation>
    <scope>NUCLEOTIDE SEQUENCE [LARGE SCALE GENOMIC DNA]</scope>
</reference>
<evidence type="ECO:0000313" key="4">
    <source>
        <dbReference type="WBParaSite" id="HNAJ_0000898801-mRNA-1"/>
    </source>
</evidence>
<evidence type="ECO:0000256" key="1">
    <source>
        <dbReference type="SAM" id="MobiDB-lite"/>
    </source>
</evidence>
<dbReference type="Proteomes" id="UP000278807">
    <property type="component" value="Unassembled WGS sequence"/>
</dbReference>
<feature type="compositionally biased region" description="Polar residues" evidence="1">
    <location>
        <begin position="1"/>
        <end position="22"/>
    </location>
</feature>
<feature type="compositionally biased region" description="Acidic residues" evidence="1">
    <location>
        <begin position="49"/>
        <end position="70"/>
    </location>
</feature>
<evidence type="ECO:0000313" key="3">
    <source>
        <dbReference type="Proteomes" id="UP000278807"/>
    </source>
</evidence>
<sequence length="146" mass="16387">MQMNSKALSATSPTHLPSSTSYLIPPRYPPSTRAFNHSNSRAHKLDNFYEIEEEEGGGGGEDDDEEEVEDNDGKRGMKKPKKAVRLCRLTLYFAPEINVCAVVALRATTVIRRLIWSPFGADLSMPGTAVRNFQDWSADLTKNWRN</sequence>
<organism evidence="4">
    <name type="scientific">Rodentolepis nana</name>
    <name type="common">Dwarf tapeworm</name>
    <name type="synonym">Hymenolepis nana</name>
    <dbReference type="NCBI Taxonomy" id="102285"/>
    <lineage>
        <taxon>Eukaryota</taxon>
        <taxon>Metazoa</taxon>
        <taxon>Spiralia</taxon>
        <taxon>Lophotrochozoa</taxon>
        <taxon>Platyhelminthes</taxon>
        <taxon>Cestoda</taxon>
        <taxon>Eucestoda</taxon>
        <taxon>Cyclophyllidea</taxon>
        <taxon>Hymenolepididae</taxon>
        <taxon>Rodentolepis</taxon>
    </lineage>
</organism>
<feature type="region of interest" description="Disordered" evidence="1">
    <location>
        <begin position="1"/>
        <end position="79"/>
    </location>
</feature>
<dbReference type="WBParaSite" id="HNAJ_0000898801-mRNA-1">
    <property type="protein sequence ID" value="HNAJ_0000898801-mRNA-1"/>
    <property type="gene ID" value="HNAJ_0000898801"/>
</dbReference>
<dbReference type="EMBL" id="UZAE01012455">
    <property type="protein sequence ID" value="VDO05219.1"/>
    <property type="molecule type" value="Genomic_DNA"/>
</dbReference>
<reference evidence="4" key="1">
    <citation type="submission" date="2017-02" db="UniProtKB">
        <authorList>
            <consortium name="WormBaseParasite"/>
        </authorList>
    </citation>
    <scope>IDENTIFICATION</scope>
</reference>
<evidence type="ECO:0000313" key="2">
    <source>
        <dbReference type="EMBL" id="VDO05219.1"/>
    </source>
</evidence>
<keyword evidence="3" id="KW-1185">Reference proteome</keyword>